<gene>
    <name evidence="2" type="ORF">RDB_LOCUS119912</name>
</gene>
<feature type="compositionally biased region" description="Low complexity" evidence="1">
    <location>
        <begin position="496"/>
        <end position="513"/>
    </location>
</feature>
<comment type="caution">
    <text evidence="2">The sequence shown here is derived from an EMBL/GenBank/DDBJ whole genome shotgun (WGS) entry which is preliminary data.</text>
</comment>
<feature type="region of interest" description="Disordered" evidence="1">
    <location>
        <begin position="165"/>
        <end position="261"/>
    </location>
</feature>
<feature type="compositionally biased region" description="Pro residues" evidence="1">
    <location>
        <begin position="23"/>
        <end position="32"/>
    </location>
</feature>
<sequence>MDSNPTPDATPDSPRSDLAPEKAPAPDPPASSKPPTYDSTSLDVNQPSSIPNDNIKYETSATHITPPPTPGVPQDPRDRPMDSVPSIEHAPSSEASAEAPHSPDLSSITTPVPASEPAPASVSAPTSSPPPPASMPIPAVPPVHTTHLPLTMVQTTVEAGQNLTARQLGQRARRARERELQAQGLYTPKRRTSSSATMSDVHPTPTQPIHSQTETPSHSHSHSQSQDVTMQSADEGGDDDGEGELESEVAGSVPSVPPHSASHLIPPIAVLAPVSTPSRASLAQRARRDRERAARIGGSTPNASPNGAGGHGTDDSQSPSAVASTSATTTTTTTTTTIVQPIPFNPHISPGQTQPPTLTRGQLAQRARRARERVERAAKAANGAAPGESWTPSLNSTTDGSGGMSSAGEAVFAVAPPPPGFNTSVVGVGVGSSTQLGQTSPQAGYGVGLGAAHVPQQLNRAQLAQRARRARERQQRIAAAATHASGVPHMSPKSHVVGPRSDSSSVPPGSPDVLVRHHTSSPARTSLSPMTNSTTDTPAPLSIGPQFNQVFKSLTAGDDGVSRAIADSGAGVLSTSSGGRTSSPAERATPTVAAPKAEEPTKVEESMDVDHEDNVDQLSDEAPTPSPELAPAPTLAPARALTPPPMQSIQPGPASPKPQPEVHRSAVQSVGA</sequence>
<feature type="compositionally biased region" description="Polar residues" evidence="1">
    <location>
        <begin position="520"/>
        <end position="537"/>
    </location>
</feature>
<feature type="region of interest" description="Disordered" evidence="1">
    <location>
        <begin position="274"/>
        <end position="439"/>
    </location>
</feature>
<dbReference type="EMBL" id="CAJMWR010003900">
    <property type="protein sequence ID" value="CAE6473540.1"/>
    <property type="molecule type" value="Genomic_DNA"/>
</dbReference>
<evidence type="ECO:0000313" key="2">
    <source>
        <dbReference type="EMBL" id="CAE6473540.1"/>
    </source>
</evidence>
<feature type="compositionally biased region" description="Polar residues" evidence="1">
    <location>
        <begin position="37"/>
        <end position="63"/>
    </location>
</feature>
<organism evidence="2 3">
    <name type="scientific">Rhizoctonia solani</name>
    <dbReference type="NCBI Taxonomy" id="456999"/>
    <lineage>
        <taxon>Eukaryota</taxon>
        <taxon>Fungi</taxon>
        <taxon>Dikarya</taxon>
        <taxon>Basidiomycota</taxon>
        <taxon>Agaricomycotina</taxon>
        <taxon>Agaricomycetes</taxon>
        <taxon>Cantharellales</taxon>
        <taxon>Ceratobasidiaceae</taxon>
        <taxon>Rhizoctonia</taxon>
    </lineage>
</organism>
<feature type="compositionally biased region" description="Polar residues" evidence="1">
    <location>
        <begin position="573"/>
        <end position="584"/>
    </location>
</feature>
<feature type="compositionally biased region" description="Low complexity" evidence="1">
    <location>
        <begin position="88"/>
        <end position="103"/>
    </location>
</feature>
<reference evidence="2" key="1">
    <citation type="submission" date="2021-01" db="EMBL/GenBank/DDBJ databases">
        <authorList>
            <person name="Kaushik A."/>
        </authorList>
    </citation>
    <scope>NUCLEOTIDE SEQUENCE</scope>
    <source>
        <strain evidence="2">AG1-1A</strain>
    </source>
</reference>
<accession>A0A8H3C775</accession>
<dbReference type="AlphaFoldDB" id="A0A8H3C775"/>
<proteinExistence type="predicted"/>
<evidence type="ECO:0000256" key="1">
    <source>
        <dbReference type="SAM" id="MobiDB-lite"/>
    </source>
</evidence>
<feature type="compositionally biased region" description="Low complexity" evidence="1">
    <location>
        <begin position="249"/>
        <end position="261"/>
    </location>
</feature>
<dbReference type="Proteomes" id="UP000663840">
    <property type="component" value="Unassembled WGS sequence"/>
</dbReference>
<feature type="compositionally biased region" description="Polar residues" evidence="1">
    <location>
        <begin position="207"/>
        <end position="216"/>
    </location>
</feature>
<feature type="compositionally biased region" description="Pro residues" evidence="1">
    <location>
        <begin position="127"/>
        <end position="141"/>
    </location>
</feature>
<feature type="compositionally biased region" description="Low complexity" evidence="1">
    <location>
        <begin position="424"/>
        <end position="433"/>
    </location>
</feature>
<feature type="compositionally biased region" description="Basic and acidic residues" evidence="1">
    <location>
        <begin position="596"/>
        <end position="614"/>
    </location>
</feature>
<feature type="region of interest" description="Disordered" evidence="1">
    <location>
        <begin position="569"/>
        <end position="672"/>
    </location>
</feature>
<feature type="compositionally biased region" description="Polar residues" evidence="1">
    <location>
        <begin position="350"/>
        <end position="359"/>
    </location>
</feature>
<evidence type="ECO:0000313" key="3">
    <source>
        <dbReference type="Proteomes" id="UP000663840"/>
    </source>
</evidence>
<name>A0A8H3C775_9AGAM</name>
<feature type="compositionally biased region" description="Low complexity" evidence="1">
    <location>
        <begin position="631"/>
        <end position="641"/>
    </location>
</feature>
<feature type="compositionally biased region" description="Low complexity" evidence="1">
    <location>
        <begin position="323"/>
        <end position="337"/>
    </location>
</feature>
<feature type="compositionally biased region" description="Acidic residues" evidence="1">
    <location>
        <begin position="235"/>
        <end position="247"/>
    </location>
</feature>
<protein>
    <submittedName>
        <fullName evidence="2">Uncharacterized protein</fullName>
    </submittedName>
</protein>
<feature type="region of interest" description="Disordered" evidence="1">
    <location>
        <begin position="1"/>
        <end position="149"/>
    </location>
</feature>
<feature type="region of interest" description="Disordered" evidence="1">
    <location>
        <begin position="460"/>
        <end position="545"/>
    </location>
</feature>
<feature type="compositionally biased region" description="Low complexity" evidence="1">
    <location>
        <begin position="111"/>
        <end position="126"/>
    </location>
</feature>
<feature type="compositionally biased region" description="Polar residues" evidence="1">
    <location>
        <begin position="390"/>
        <end position="399"/>
    </location>
</feature>